<dbReference type="SUPFAM" id="SSF55797">
    <property type="entry name" value="PR-1-like"/>
    <property type="match status" value="1"/>
</dbReference>
<proteinExistence type="predicted"/>
<name>A0A9P0BXU3_CHRIL</name>
<dbReference type="Proteomes" id="UP001154114">
    <property type="component" value="Chromosome 24"/>
</dbReference>
<gene>
    <name evidence="5" type="ORF">CINC_LOCUS7743</name>
</gene>
<feature type="domain" description="SCP" evidence="4">
    <location>
        <begin position="139"/>
        <end position="308"/>
    </location>
</feature>
<evidence type="ECO:0000256" key="2">
    <source>
        <dbReference type="ARBA" id="ARBA00022525"/>
    </source>
</evidence>
<dbReference type="EMBL" id="LR824027">
    <property type="protein sequence ID" value="CAH0597647.1"/>
    <property type="molecule type" value="Genomic_DNA"/>
</dbReference>
<keyword evidence="3" id="KW-0812">Transmembrane</keyword>
<keyword evidence="6" id="KW-1185">Reference proteome</keyword>
<keyword evidence="3" id="KW-1133">Transmembrane helix</keyword>
<dbReference type="SMART" id="SM00198">
    <property type="entry name" value="SCP"/>
    <property type="match status" value="1"/>
</dbReference>
<sequence>MSTIICSVSGYDLSITCLYLEIISLFISCLITITQALLSLGSDGLVWILSQDIYIYLLCSPTYYHTYIHVNVSSKAIMCHWVLVCALASMALAMPEEHQYCAVRYRRLCQGKGRHIACQFPDSGPGPSCERYTQIKFTNDLKHFITHYLNRRRQRIASGSERVRGGVHLPKPQIMMLVEWDRELSLLAQRLADQCHFVHDDCRATVRYPYAGQTVGEVRWRRSSESDELSAQRAIRRVLDAWWGERRRVQPKQLTAPFRLTAKGTVWGHFSQLAVWNLQAVGCGAVRHGAHHPRLLLVCDFSHTNMLGQRTLVAGSMAPCPIHTARRPRTAYPLLCAPVRHPVPAEPEELELEDNYEDDEEDDGDIVTLEVGDVPTPNLWLKRTEPRMQRPKARPKPTTVRDFPEETRKLDTKLFRGPFPISTTTVKESVIQKLDRELEMKTRNKVKERINVNFKEAHNTFDSNQFDALVRSDWRTRKKQNYGQWRQNHENPDNLEEVIPLTAPRPEPETVEPTLAEIYRPTVRDETEQVNHAYATNPERTLAEIYRPTLREEQTEHEPQIRPRWKQTRVRPQRPGAIALLFTSPGKHIKKEFIASLNLDKEDIDQLFRDTGFNVHWRKHTT</sequence>
<dbReference type="OrthoDB" id="737510at2759"/>
<evidence type="ECO:0000256" key="1">
    <source>
        <dbReference type="ARBA" id="ARBA00004613"/>
    </source>
</evidence>
<evidence type="ECO:0000259" key="4">
    <source>
        <dbReference type="SMART" id="SM00198"/>
    </source>
</evidence>
<dbReference type="InterPro" id="IPR014044">
    <property type="entry name" value="CAP_dom"/>
</dbReference>
<dbReference type="Gene3D" id="3.40.33.10">
    <property type="entry name" value="CAP"/>
    <property type="match status" value="1"/>
</dbReference>
<dbReference type="GO" id="GO:0005576">
    <property type="term" value="C:extracellular region"/>
    <property type="evidence" value="ECO:0007669"/>
    <property type="project" value="UniProtKB-SubCell"/>
</dbReference>
<reference evidence="5" key="1">
    <citation type="submission" date="2021-12" db="EMBL/GenBank/DDBJ databases">
        <authorList>
            <person name="King R."/>
        </authorList>
    </citation>
    <scope>NUCLEOTIDE SEQUENCE</scope>
</reference>
<keyword evidence="3" id="KW-0472">Membrane</keyword>
<dbReference type="InterPro" id="IPR035940">
    <property type="entry name" value="CAP_sf"/>
</dbReference>
<dbReference type="CDD" id="cd05380">
    <property type="entry name" value="CAP_euk"/>
    <property type="match status" value="1"/>
</dbReference>
<dbReference type="Pfam" id="PF00188">
    <property type="entry name" value="CAP"/>
    <property type="match status" value="1"/>
</dbReference>
<organism evidence="5 6">
    <name type="scientific">Chrysodeixis includens</name>
    <name type="common">Soybean looper</name>
    <name type="synonym">Pseudoplusia includens</name>
    <dbReference type="NCBI Taxonomy" id="689277"/>
    <lineage>
        <taxon>Eukaryota</taxon>
        <taxon>Metazoa</taxon>
        <taxon>Ecdysozoa</taxon>
        <taxon>Arthropoda</taxon>
        <taxon>Hexapoda</taxon>
        <taxon>Insecta</taxon>
        <taxon>Pterygota</taxon>
        <taxon>Neoptera</taxon>
        <taxon>Endopterygota</taxon>
        <taxon>Lepidoptera</taxon>
        <taxon>Glossata</taxon>
        <taxon>Ditrysia</taxon>
        <taxon>Noctuoidea</taxon>
        <taxon>Noctuidae</taxon>
        <taxon>Plusiinae</taxon>
        <taxon>Chrysodeixis</taxon>
    </lineage>
</organism>
<protein>
    <recommendedName>
        <fullName evidence="4">SCP domain-containing protein</fullName>
    </recommendedName>
</protein>
<evidence type="ECO:0000313" key="6">
    <source>
        <dbReference type="Proteomes" id="UP001154114"/>
    </source>
</evidence>
<feature type="transmembrane region" description="Helical" evidence="3">
    <location>
        <begin position="18"/>
        <end position="38"/>
    </location>
</feature>
<dbReference type="AlphaFoldDB" id="A0A9P0BXU3"/>
<keyword evidence="2" id="KW-0964">Secreted</keyword>
<evidence type="ECO:0000313" key="5">
    <source>
        <dbReference type="EMBL" id="CAH0597647.1"/>
    </source>
</evidence>
<comment type="subcellular location">
    <subcellularLocation>
        <location evidence="1">Secreted</location>
    </subcellularLocation>
</comment>
<evidence type="ECO:0000256" key="3">
    <source>
        <dbReference type="SAM" id="Phobius"/>
    </source>
</evidence>
<accession>A0A9P0BXU3</accession>